<name>A0ACC3T4V3_LIPKO</name>
<reference evidence="2" key="1">
    <citation type="journal article" date="2024" name="Front. Bioeng. Biotechnol.">
        <title>Genome-scale model development and genomic sequencing of the oleaginous clade Lipomyces.</title>
        <authorList>
            <person name="Czajka J.J."/>
            <person name="Han Y."/>
            <person name="Kim J."/>
            <person name="Mondo S.J."/>
            <person name="Hofstad B.A."/>
            <person name="Robles A."/>
            <person name="Haridas S."/>
            <person name="Riley R."/>
            <person name="LaButti K."/>
            <person name="Pangilinan J."/>
            <person name="Andreopoulos W."/>
            <person name="Lipzen A."/>
            <person name="Yan J."/>
            <person name="Wang M."/>
            <person name="Ng V."/>
            <person name="Grigoriev I.V."/>
            <person name="Spatafora J.W."/>
            <person name="Magnuson J.K."/>
            <person name="Baker S.E."/>
            <person name="Pomraning K.R."/>
        </authorList>
    </citation>
    <scope>NUCLEOTIDE SEQUENCE [LARGE SCALE GENOMIC DNA]</scope>
    <source>
        <strain evidence="2">CBS 7786</strain>
    </source>
</reference>
<evidence type="ECO:0000313" key="2">
    <source>
        <dbReference type="Proteomes" id="UP001433508"/>
    </source>
</evidence>
<proteinExistence type="predicted"/>
<keyword evidence="2" id="KW-1185">Reference proteome</keyword>
<gene>
    <name evidence="1" type="ORF">V1525DRAFT_400655</name>
</gene>
<sequence>MIYYLSFPSSAVGHELVKQALSESVEYWKYCPNGEDMVTSSLEPCECKCAV</sequence>
<dbReference type="Proteomes" id="UP001433508">
    <property type="component" value="Unassembled WGS sequence"/>
</dbReference>
<organism evidence="1 2">
    <name type="scientific">Lipomyces kononenkoae</name>
    <name type="common">Yeast</name>
    <dbReference type="NCBI Taxonomy" id="34357"/>
    <lineage>
        <taxon>Eukaryota</taxon>
        <taxon>Fungi</taxon>
        <taxon>Dikarya</taxon>
        <taxon>Ascomycota</taxon>
        <taxon>Saccharomycotina</taxon>
        <taxon>Lipomycetes</taxon>
        <taxon>Lipomycetales</taxon>
        <taxon>Lipomycetaceae</taxon>
        <taxon>Lipomyces</taxon>
    </lineage>
</organism>
<comment type="caution">
    <text evidence="1">The sequence shown here is derived from an EMBL/GenBank/DDBJ whole genome shotgun (WGS) entry which is preliminary data.</text>
</comment>
<evidence type="ECO:0000313" key="1">
    <source>
        <dbReference type="EMBL" id="KAK9238660.1"/>
    </source>
</evidence>
<dbReference type="EMBL" id="MU971354">
    <property type="protein sequence ID" value="KAK9238660.1"/>
    <property type="molecule type" value="Genomic_DNA"/>
</dbReference>
<accession>A0ACC3T4V3</accession>
<protein>
    <submittedName>
        <fullName evidence="1">Uncharacterized protein</fullName>
    </submittedName>
</protein>